<dbReference type="EMBL" id="CP007152">
    <property type="protein sequence ID" value="AHI33315.1"/>
    <property type="molecule type" value="Genomic_DNA"/>
</dbReference>
<protein>
    <submittedName>
        <fullName evidence="1">Uncharacterized protein</fullName>
    </submittedName>
</protein>
<dbReference type="AntiFam" id="ANF00125">
    <property type="entry name" value="Shadow ORF (opposite lpxD)"/>
</dbReference>
<dbReference type="HOGENOM" id="CLU_1193693_0_0_6"/>
<dbReference type="KEGG" id="msr:AU15_17030"/>
<name>W5YW69_9GAMM</name>
<proteinExistence type="predicted"/>
<reference evidence="1 2" key="1">
    <citation type="journal article" date="2014" name="Genome Announc.">
        <title>Draft Genome Sequences of Marinobacter similis A3d10T and Marinobacter salarius R9SW1T.</title>
        <authorList>
            <person name="Ivanova E.P."/>
            <person name="Ng H.J."/>
            <person name="Webb H.K."/>
            <person name="Feng G."/>
            <person name="Oshima K."/>
            <person name="Hattori M."/>
            <person name="Ohkuma M."/>
            <person name="Sergeev A.F."/>
            <person name="Mikhailov V.V."/>
            <person name="Crawford R.J."/>
            <person name="Sawabe T."/>
        </authorList>
    </citation>
    <scope>NUCLEOTIDE SEQUENCE [LARGE SCALE GENOMIC DNA]</scope>
    <source>
        <strain evidence="2">A3d10 and R9SW1</strain>
    </source>
</reference>
<evidence type="ECO:0000313" key="2">
    <source>
        <dbReference type="Proteomes" id="UP000035081"/>
    </source>
</evidence>
<evidence type="ECO:0000313" key="1">
    <source>
        <dbReference type="EMBL" id="AHI33315.1"/>
    </source>
</evidence>
<dbReference type="AlphaFoldDB" id="W5YW69"/>
<sequence>MPVAVGAGSRRIHAGLPNVTRNQRHAGQVDLIRNRKVPCHTRLAAKNTVAANTCATRDTHHRRHGTVITNTDVVRNLNQVIELHAIANDRVVQGSPINCGVRTHFNIVPQNDPAKLGYSMPGSFLISKPETVGTDDRTTEDMATFPHNDIVGQGYPWTQYSLLANLTPGSNNTAGAHDNVFAHDSLSLNNSLRADAGRIRDPRGRRHNGRRVNTRLWNWRRVKPMAQASIAR</sequence>
<dbReference type="Proteomes" id="UP000035081">
    <property type="component" value="Chromosome"/>
</dbReference>
<organism evidence="1 2">
    <name type="scientific">Marinobacter salarius</name>
    <dbReference type="NCBI Taxonomy" id="1420917"/>
    <lineage>
        <taxon>Bacteria</taxon>
        <taxon>Pseudomonadati</taxon>
        <taxon>Pseudomonadota</taxon>
        <taxon>Gammaproteobacteria</taxon>
        <taxon>Pseudomonadales</taxon>
        <taxon>Marinobacteraceae</taxon>
        <taxon>Marinobacter</taxon>
    </lineage>
</organism>
<accession>W5YW69</accession>
<gene>
    <name evidence="1" type="ORF">AU15_17030</name>
</gene>